<organism evidence="2 3">
    <name type="scientific">Cutibacterium equinum</name>
    <dbReference type="NCBI Taxonomy" id="3016342"/>
    <lineage>
        <taxon>Bacteria</taxon>
        <taxon>Bacillati</taxon>
        <taxon>Actinomycetota</taxon>
        <taxon>Actinomycetes</taxon>
        <taxon>Propionibacteriales</taxon>
        <taxon>Propionibacteriaceae</taxon>
        <taxon>Cutibacterium</taxon>
    </lineage>
</organism>
<reference evidence="2 3" key="1">
    <citation type="submission" date="2023-01" db="EMBL/GenBank/DDBJ databases">
        <authorList>
            <person name="Lee S.H."/>
            <person name="Jung H.S."/>
            <person name="Yun J.U."/>
        </authorList>
    </citation>
    <scope>NUCLEOTIDE SEQUENCE [LARGE SCALE GENOMIC DNA]</scope>
    <source>
        <strain evidence="2 3">CBA3108</strain>
    </source>
</reference>
<feature type="transmembrane region" description="Helical" evidence="1">
    <location>
        <begin position="114"/>
        <end position="135"/>
    </location>
</feature>
<evidence type="ECO:0000256" key="1">
    <source>
        <dbReference type="SAM" id="Phobius"/>
    </source>
</evidence>
<keyword evidence="1" id="KW-0812">Transmembrane</keyword>
<evidence type="ECO:0000313" key="2">
    <source>
        <dbReference type="EMBL" id="WCC79304.1"/>
    </source>
</evidence>
<dbReference type="InterPro" id="IPR021329">
    <property type="entry name" value="DUF2938"/>
</dbReference>
<keyword evidence="3" id="KW-1185">Reference proteome</keyword>
<dbReference type="Pfam" id="PF11158">
    <property type="entry name" value="DUF2938"/>
    <property type="match status" value="1"/>
</dbReference>
<feature type="transmembrane region" description="Helical" evidence="1">
    <location>
        <begin position="74"/>
        <end position="94"/>
    </location>
</feature>
<dbReference type="Proteomes" id="UP001212097">
    <property type="component" value="Chromosome"/>
</dbReference>
<evidence type="ECO:0000313" key="3">
    <source>
        <dbReference type="Proteomes" id="UP001212097"/>
    </source>
</evidence>
<dbReference type="RefSeq" id="WP_271417506.1">
    <property type="nucleotide sequence ID" value="NZ_CP115668.1"/>
</dbReference>
<keyword evidence="1" id="KW-0472">Membrane</keyword>
<protein>
    <submittedName>
        <fullName evidence="2">DUF2938 family protein</fullName>
    </submittedName>
</protein>
<keyword evidence="1" id="KW-1133">Transmembrane helix</keyword>
<feature type="transmembrane region" description="Helical" evidence="1">
    <location>
        <begin position="12"/>
        <end position="32"/>
    </location>
</feature>
<sequence>MQVMRIGVGELVQAAVVGVGATLVMDAVAEVLRRTRGTRSLDYALVGRWLGHMPEGVFQHDPIMAAEPVPYEKALGWAAHYAIGTGFALALAVADPDWLKRPRFVPAVAWGLGAAAAPCLLMQPCFGMGVAASLANPCRIAVHEMYYNNGSGKMVYAGLVRGYSWWKPGTQKRCTHYATQLSGVRAWKSSVGW</sequence>
<reference evidence="2 3" key="2">
    <citation type="submission" date="2023-06" db="EMBL/GenBank/DDBJ databases">
        <title>The Gram-positive Non-spore-bearing Anaerobic Bacilli of Human Feces.</title>
        <authorList>
            <person name="Eggerth A.H."/>
        </authorList>
    </citation>
    <scope>NUCLEOTIDE SEQUENCE [LARGE SCALE GENOMIC DNA]</scope>
    <source>
        <strain evidence="2 3">CBA3108</strain>
    </source>
</reference>
<proteinExistence type="predicted"/>
<name>A0ABY7QY04_9ACTN</name>
<dbReference type="EMBL" id="CP115668">
    <property type="protein sequence ID" value="WCC79304.1"/>
    <property type="molecule type" value="Genomic_DNA"/>
</dbReference>
<gene>
    <name evidence="2" type="ORF">O6R08_07085</name>
</gene>
<accession>A0ABY7QY04</accession>